<feature type="transmembrane region" description="Helical" evidence="8">
    <location>
        <begin position="68"/>
        <end position="86"/>
    </location>
</feature>
<dbReference type="GO" id="GO:0015254">
    <property type="term" value="F:glycerol channel activity"/>
    <property type="evidence" value="ECO:0007669"/>
    <property type="project" value="TreeGrafter"/>
</dbReference>
<feature type="transmembrane region" description="Helical" evidence="8">
    <location>
        <begin position="235"/>
        <end position="254"/>
    </location>
</feature>
<dbReference type="Proteomes" id="UP000584587">
    <property type="component" value="Unassembled WGS sequence"/>
</dbReference>
<comment type="subcellular location">
    <subcellularLocation>
        <location evidence="1">Membrane</location>
        <topology evidence="1">Multi-pass membrane protein</topology>
    </subcellularLocation>
</comment>
<evidence type="ECO:0000313" key="9">
    <source>
        <dbReference type="EMBL" id="NKE38252.1"/>
    </source>
</evidence>
<reference evidence="9 10" key="1">
    <citation type="submission" date="2020-04" db="EMBL/GenBank/DDBJ databases">
        <title>Complete genome sequence of Spiroplasma platyhelix ATCC 51748, an insect isolate.</title>
        <authorList>
            <person name="Green E.A."/>
            <person name="Klassen J.L."/>
        </authorList>
    </citation>
    <scope>NUCLEOTIDE SEQUENCE [LARGE SCALE GENOMIC DNA]</scope>
    <source>
        <strain evidence="9 10">PALS-1</strain>
    </source>
</reference>
<evidence type="ECO:0000256" key="4">
    <source>
        <dbReference type="ARBA" id="ARBA00022692"/>
    </source>
</evidence>
<sequence>MSEIGQVIVGELIGTFLLILLGNGVVANVMLKGTKGNNSGWIVLSVGWGFAVTIAGLLSSISQAHLNPAVTIGFLIGGKTAAFVGGNFAYAPIYIIVQFLGAMIGQLFVYLAYFKEYHNTEKPDDILFTFATIPANRNFIWNTITEILATFVLMMIMFGTLVIKNLMKDSGISGLNNFTTPLMVGIGVMVIGLGLGGPTGFAINPARDLGPRIMHAILPLKHKGSSDWKYAPVPVVGPLLGASIAAALVQVIAVL</sequence>
<dbReference type="GO" id="GO:0005886">
    <property type="term" value="C:plasma membrane"/>
    <property type="evidence" value="ECO:0007669"/>
    <property type="project" value="TreeGrafter"/>
</dbReference>
<feature type="transmembrane region" description="Helical" evidence="8">
    <location>
        <begin position="41"/>
        <end position="62"/>
    </location>
</feature>
<evidence type="ECO:0000256" key="3">
    <source>
        <dbReference type="ARBA" id="ARBA00022448"/>
    </source>
</evidence>
<keyword evidence="10" id="KW-1185">Reference proteome</keyword>
<dbReference type="Gene3D" id="1.20.1080.10">
    <property type="entry name" value="Glycerol uptake facilitator protein"/>
    <property type="match status" value="1"/>
</dbReference>
<keyword evidence="6 8" id="KW-0472">Membrane</keyword>
<gene>
    <name evidence="9" type="ORF">HER12_00580</name>
</gene>
<name>A0A846TVS6_9MOLU</name>
<dbReference type="PANTHER" id="PTHR43829:SF9">
    <property type="entry name" value="AQUAPORIN-9"/>
    <property type="match status" value="1"/>
</dbReference>
<feature type="transmembrane region" description="Helical" evidence="8">
    <location>
        <begin position="139"/>
        <end position="163"/>
    </location>
</feature>
<evidence type="ECO:0000256" key="6">
    <source>
        <dbReference type="ARBA" id="ARBA00023136"/>
    </source>
</evidence>
<dbReference type="Pfam" id="PF00230">
    <property type="entry name" value="MIP"/>
    <property type="match status" value="1"/>
</dbReference>
<dbReference type="RefSeq" id="WP_168104729.1">
    <property type="nucleotide sequence ID" value="NZ_CP051215.1"/>
</dbReference>
<feature type="transmembrane region" description="Helical" evidence="8">
    <location>
        <begin position="12"/>
        <end position="29"/>
    </location>
</feature>
<evidence type="ECO:0000256" key="8">
    <source>
        <dbReference type="SAM" id="Phobius"/>
    </source>
</evidence>
<dbReference type="PRINTS" id="PR00783">
    <property type="entry name" value="MINTRINSICP"/>
</dbReference>
<evidence type="ECO:0000256" key="7">
    <source>
        <dbReference type="RuleBase" id="RU000477"/>
    </source>
</evidence>
<dbReference type="AlphaFoldDB" id="A0A846TVS6"/>
<evidence type="ECO:0000256" key="1">
    <source>
        <dbReference type="ARBA" id="ARBA00004141"/>
    </source>
</evidence>
<keyword evidence="3 7" id="KW-0813">Transport</keyword>
<evidence type="ECO:0000313" key="10">
    <source>
        <dbReference type="Proteomes" id="UP000584587"/>
    </source>
</evidence>
<feature type="transmembrane region" description="Helical" evidence="8">
    <location>
        <begin position="175"/>
        <end position="195"/>
    </location>
</feature>
<dbReference type="PROSITE" id="PS00221">
    <property type="entry name" value="MIP"/>
    <property type="match status" value="1"/>
</dbReference>
<protein>
    <submittedName>
        <fullName evidence="9">Aquaporin family protein</fullName>
    </submittedName>
</protein>
<comment type="caution">
    <text evidence="9">The sequence shown here is derived from an EMBL/GenBank/DDBJ whole genome shotgun (WGS) entry which is preliminary data.</text>
</comment>
<dbReference type="InterPro" id="IPR050363">
    <property type="entry name" value="MIP/Aquaporin"/>
</dbReference>
<feature type="transmembrane region" description="Helical" evidence="8">
    <location>
        <begin position="93"/>
        <end position="113"/>
    </location>
</feature>
<accession>A0A846TVS6</accession>
<dbReference type="EMBL" id="JAAVVK010000001">
    <property type="protein sequence ID" value="NKE38252.1"/>
    <property type="molecule type" value="Genomic_DNA"/>
</dbReference>
<evidence type="ECO:0000256" key="5">
    <source>
        <dbReference type="ARBA" id="ARBA00022989"/>
    </source>
</evidence>
<comment type="similarity">
    <text evidence="2 7">Belongs to the MIP/aquaporin (TC 1.A.8) family.</text>
</comment>
<keyword evidence="4 7" id="KW-0812">Transmembrane</keyword>
<keyword evidence="5 8" id="KW-1133">Transmembrane helix</keyword>
<proteinExistence type="inferred from homology"/>
<dbReference type="InterPro" id="IPR023271">
    <property type="entry name" value="Aquaporin-like"/>
</dbReference>
<evidence type="ECO:0000256" key="2">
    <source>
        <dbReference type="ARBA" id="ARBA00006175"/>
    </source>
</evidence>
<organism evidence="9 10">
    <name type="scientific">Spiroplasma platyhelix PALS-1</name>
    <dbReference type="NCBI Taxonomy" id="1276218"/>
    <lineage>
        <taxon>Bacteria</taxon>
        <taxon>Bacillati</taxon>
        <taxon>Mycoplasmatota</taxon>
        <taxon>Mollicutes</taxon>
        <taxon>Entomoplasmatales</taxon>
        <taxon>Spiroplasmataceae</taxon>
        <taxon>Spiroplasma</taxon>
    </lineage>
</organism>
<dbReference type="SUPFAM" id="SSF81338">
    <property type="entry name" value="Aquaporin-like"/>
    <property type="match status" value="1"/>
</dbReference>
<dbReference type="InterPro" id="IPR000425">
    <property type="entry name" value="MIP"/>
</dbReference>
<dbReference type="PANTHER" id="PTHR43829">
    <property type="entry name" value="AQUAPORIN OR AQUAGLYCEROPORIN RELATED"/>
    <property type="match status" value="1"/>
</dbReference>
<dbReference type="InterPro" id="IPR022357">
    <property type="entry name" value="MIP_CS"/>
</dbReference>